<comment type="caution">
    <text evidence="1">The sequence shown here is derived from an EMBL/GenBank/DDBJ whole genome shotgun (WGS) entry which is preliminary data.</text>
</comment>
<sequence>MKARQRPAKRGVMLFGLTTPPLARSSPDIPQASSCSAGVGCWFPLHLVLWGGSVPKCGALAYQNPLRGTILVRQSLI</sequence>
<organism evidence="1 2">
    <name type="scientific">Chaetomium tenue</name>
    <dbReference type="NCBI Taxonomy" id="1854479"/>
    <lineage>
        <taxon>Eukaryota</taxon>
        <taxon>Fungi</taxon>
        <taxon>Dikarya</taxon>
        <taxon>Ascomycota</taxon>
        <taxon>Pezizomycotina</taxon>
        <taxon>Sordariomycetes</taxon>
        <taxon>Sordariomycetidae</taxon>
        <taxon>Sordariales</taxon>
        <taxon>Chaetomiaceae</taxon>
        <taxon>Chaetomium</taxon>
    </lineage>
</organism>
<name>A0ACB7PP26_9PEZI</name>
<keyword evidence="2" id="KW-1185">Reference proteome</keyword>
<reference evidence="1 2" key="1">
    <citation type="journal article" date="2021" name="Nat. Commun.">
        <title>Genetic determinants of endophytism in the Arabidopsis root mycobiome.</title>
        <authorList>
            <person name="Mesny F."/>
            <person name="Miyauchi S."/>
            <person name="Thiergart T."/>
            <person name="Pickel B."/>
            <person name="Atanasova L."/>
            <person name="Karlsson M."/>
            <person name="Huettel B."/>
            <person name="Barry K.W."/>
            <person name="Haridas S."/>
            <person name="Chen C."/>
            <person name="Bauer D."/>
            <person name="Andreopoulos W."/>
            <person name="Pangilinan J."/>
            <person name="LaButti K."/>
            <person name="Riley R."/>
            <person name="Lipzen A."/>
            <person name="Clum A."/>
            <person name="Drula E."/>
            <person name="Henrissat B."/>
            <person name="Kohler A."/>
            <person name="Grigoriev I.V."/>
            <person name="Martin F.M."/>
            <person name="Hacquard S."/>
        </authorList>
    </citation>
    <scope>NUCLEOTIDE SEQUENCE [LARGE SCALE GENOMIC DNA]</scope>
    <source>
        <strain evidence="1 2">MPI-SDFR-AT-0079</strain>
    </source>
</reference>
<protein>
    <submittedName>
        <fullName evidence="1">Uncharacterized protein</fullName>
    </submittedName>
</protein>
<accession>A0ACB7PP26</accession>
<dbReference type="Proteomes" id="UP000724584">
    <property type="component" value="Unassembled WGS sequence"/>
</dbReference>
<proteinExistence type="predicted"/>
<evidence type="ECO:0000313" key="2">
    <source>
        <dbReference type="Proteomes" id="UP000724584"/>
    </source>
</evidence>
<evidence type="ECO:0000313" key="1">
    <source>
        <dbReference type="EMBL" id="KAH6649723.1"/>
    </source>
</evidence>
<gene>
    <name evidence="1" type="ORF">F5144DRAFT_553931</name>
</gene>
<dbReference type="EMBL" id="JAGIZQ010000001">
    <property type="protein sequence ID" value="KAH6649723.1"/>
    <property type="molecule type" value="Genomic_DNA"/>
</dbReference>